<evidence type="ECO:0000313" key="2">
    <source>
        <dbReference type="Proteomes" id="UP000594262"/>
    </source>
</evidence>
<dbReference type="AlphaFoldDB" id="A0A7M5V8T4"/>
<dbReference type="Proteomes" id="UP000594262">
    <property type="component" value="Unplaced"/>
</dbReference>
<keyword evidence="2" id="KW-1185">Reference proteome</keyword>
<name>A0A7M5V8T4_9CNID</name>
<organism evidence="1 2">
    <name type="scientific">Clytia hemisphaerica</name>
    <dbReference type="NCBI Taxonomy" id="252671"/>
    <lineage>
        <taxon>Eukaryota</taxon>
        <taxon>Metazoa</taxon>
        <taxon>Cnidaria</taxon>
        <taxon>Hydrozoa</taxon>
        <taxon>Hydroidolina</taxon>
        <taxon>Leptothecata</taxon>
        <taxon>Obeliida</taxon>
        <taxon>Clytiidae</taxon>
        <taxon>Clytia</taxon>
    </lineage>
</organism>
<reference evidence="1" key="1">
    <citation type="submission" date="2021-01" db="UniProtKB">
        <authorList>
            <consortium name="EnsemblMetazoa"/>
        </authorList>
    </citation>
    <scope>IDENTIFICATION</scope>
</reference>
<protein>
    <submittedName>
        <fullName evidence="1">Uncharacterized protein</fullName>
    </submittedName>
</protein>
<accession>A0A7M5V8T4</accession>
<evidence type="ECO:0000313" key="1">
    <source>
        <dbReference type="EnsemblMetazoa" id="CLYHEMP009567.1"/>
    </source>
</evidence>
<proteinExistence type="predicted"/>
<dbReference type="EnsemblMetazoa" id="CLYHEMT009567.1">
    <property type="protein sequence ID" value="CLYHEMP009567.1"/>
    <property type="gene ID" value="CLYHEMG009567"/>
</dbReference>
<sequence length="275" mass="31671">MMKFMGRTLCVENRDYNVNDTERIYFFDTQEHRSGTQRCSSTCTDMFETSTGTTRGVPQNENGVLWAGYERIKKCGDDGGCVWADSKYLKFVNTKISGTSNLKICNAIDGLDGEPFAKSITVNVYHCQNSIYPRQETCDKEPIRRNLYLPIDKPVNLNYEINDYDIQAFFNGQTLCVGLREYYVNRTAYACRRECEAFFVKREPEDEIGITWASYERMDKCVYSRCSSYSSTKYLKFVNVTNPPSPTNHANIIEANTHFITLWLLTGLMIKVLID</sequence>